<feature type="region of interest" description="Disordered" evidence="1">
    <location>
        <begin position="174"/>
        <end position="246"/>
    </location>
</feature>
<evidence type="ECO:0000256" key="1">
    <source>
        <dbReference type="SAM" id="MobiDB-lite"/>
    </source>
</evidence>
<organism evidence="3 4">
    <name type="scientific">Cimex lectularius</name>
    <name type="common">Bed bug</name>
    <name type="synonym">Acanthia lectularia</name>
    <dbReference type="NCBI Taxonomy" id="79782"/>
    <lineage>
        <taxon>Eukaryota</taxon>
        <taxon>Metazoa</taxon>
        <taxon>Ecdysozoa</taxon>
        <taxon>Arthropoda</taxon>
        <taxon>Hexapoda</taxon>
        <taxon>Insecta</taxon>
        <taxon>Pterygota</taxon>
        <taxon>Neoptera</taxon>
        <taxon>Paraneoptera</taxon>
        <taxon>Hemiptera</taxon>
        <taxon>Heteroptera</taxon>
        <taxon>Panheteroptera</taxon>
        <taxon>Cimicomorpha</taxon>
        <taxon>Cimicidae</taxon>
        <taxon>Cimex</taxon>
    </lineage>
</organism>
<evidence type="ECO:0000313" key="3">
    <source>
        <dbReference type="EnsemblMetazoa" id="XP_014258626.1"/>
    </source>
</evidence>
<dbReference type="KEGG" id="clec:106672045"/>
<dbReference type="EnsemblMetazoa" id="XM_014403140.2">
    <property type="protein sequence ID" value="XP_014258626.1"/>
    <property type="gene ID" value="LOC106672045"/>
</dbReference>
<sequence>MTSTKVKLLEISNKDELLTLLTQPASNKEMIKELTDRDIPSASTYIFFTGKKNNDLMTRAEKKLNLFLSKVALKEEIILIKVRLNNDQFGPGRPFGTDKHFRVYNIPKLIKWKQAPKLCLGEITNWALLRLMFESDILQNDLKQVPCSPDTLCPCTIDSDPDLHMSIDTTDSLTLPCGPLPRSERKIPPTPKLSLKKQKKSKKGKQSKKGKKNKKGTKGKKGKKGKGKSKGKGSKKGKKGKSNKKK</sequence>
<dbReference type="RefSeq" id="XP_014258626.1">
    <property type="nucleotide sequence ID" value="XM_014403140.2"/>
</dbReference>
<accession>A0A8I6TH07</accession>
<keyword evidence="4" id="KW-1185">Reference proteome</keyword>
<feature type="domain" description="Thioredoxin" evidence="2">
    <location>
        <begin position="31"/>
        <end position="134"/>
    </location>
</feature>
<evidence type="ECO:0000313" key="4">
    <source>
        <dbReference type="Proteomes" id="UP000494040"/>
    </source>
</evidence>
<feature type="compositionally biased region" description="Basic residues" evidence="1">
    <location>
        <begin position="194"/>
        <end position="246"/>
    </location>
</feature>
<reference evidence="3" key="1">
    <citation type="submission" date="2022-01" db="UniProtKB">
        <authorList>
            <consortium name="EnsemblMetazoa"/>
        </authorList>
    </citation>
    <scope>IDENTIFICATION</scope>
</reference>
<dbReference type="GeneID" id="106672045"/>
<evidence type="ECO:0000259" key="2">
    <source>
        <dbReference type="Pfam" id="PF06110"/>
    </source>
</evidence>
<dbReference type="Proteomes" id="UP000494040">
    <property type="component" value="Unassembled WGS sequence"/>
</dbReference>
<proteinExistence type="predicted"/>
<protein>
    <recommendedName>
        <fullName evidence="2">Thioredoxin domain-containing protein</fullName>
    </recommendedName>
</protein>
<dbReference type="AlphaFoldDB" id="A0A8I6TH07"/>
<dbReference type="InterPro" id="IPR010357">
    <property type="entry name" value="TXNDC17_dom"/>
</dbReference>
<name>A0A8I6TH07_CIMLE</name>
<dbReference type="Pfam" id="PF06110">
    <property type="entry name" value="TXD17-like_Trx"/>
    <property type="match status" value="1"/>
</dbReference>